<accession>A0ABU9XHE4</accession>
<name>A0ABU9XHE4_9BACI</name>
<protein>
    <submittedName>
        <fullName evidence="2">DUF3267 domain-containing protein</fullName>
    </submittedName>
</protein>
<feature type="transmembrane region" description="Helical" evidence="1">
    <location>
        <begin position="104"/>
        <end position="126"/>
    </location>
</feature>
<keyword evidence="1" id="KW-0472">Membrane</keyword>
<keyword evidence="3" id="KW-1185">Reference proteome</keyword>
<proteinExistence type="predicted"/>
<dbReference type="EMBL" id="JBDIML010000003">
    <property type="protein sequence ID" value="MEN2767721.1"/>
    <property type="molecule type" value="Genomic_DNA"/>
</dbReference>
<gene>
    <name evidence="2" type="ORF">ABC228_11015</name>
</gene>
<feature type="transmembrane region" description="Helical" evidence="1">
    <location>
        <begin position="132"/>
        <end position="153"/>
    </location>
</feature>
<dbReference type="InterPro" id="IPR021683">
    <property type="entry name" value="DUF3267"/>
</dbReference>
<keyword evidence="1" id="KW-1133">Transmembrane helix</keyword>
<organism evidence="2 3">
    <name type="scientific">Ornithinibacillus xuwenensis</name>
    <dbReference type="NCBI Taxonomy" id="3144668"/>
    <lineage>
        <taxon>Bacteria</taxon>
        <taxon>Bacillati</taxon>
        <taxon>Bacillota</taxon>
        <taxon>Bacilli</taxon>
        <taxon>Bacillales</taxon>
        <taxon>Bacillaceae</taxon>
        <taxon>Ornithinibacillus</taxon>
    </lineage>
</organism>
<sequence>MNCWKSINLDKQYGIRWLQFISFLIGLMAFIIMYVPFSMFHEGKPVHDSGIMLFVLAIILLPTLHSLMHILPLFVLNKRIKLICIRKRVLPILTFYTDSHVSKYASILSAIAPTITITLPGIIMALLFPSLYVYLLIATSINIGMTVIDFLYIRHLIRAPRNAYIENGDDGFDILLKAN</sequence>
<dbReference type="Pfam" id="PF11667">
    <property type="entry name" value="DUF3267"/>
    <property type="match status" value="1"/>
</dbReference>
<feature type="transmembrane region" description="Helical" evidence="1">
    <location>
        <begin position="51"/>
        <end position="76"/>
    </location>
</feature>
<feature type="transmembrane region" description="Helical" evidence="1">
    <location>
        <begin position="20"/>
        <end position="39"/>
    </location>
</feature>
<evidence type="ECO:0000256" key="1">
    <source>
        <dbReference type="SAM" id="Phobius"/>
    </source>
</evidence>
<dbReference type="RefSeq" id="WP_345825187.1">
    <property type="nucleotide sequence ID" value="NZ_JBDIML010000003.1"/>
</dbReference>
<comment type="caution">
    <text evidence="2">The sequence shown here is derived from an EMBL/GenBank/DDBJ whole genome shotgun (WGS) entry which is preliminary data.</text>
</comment>
<keyword evidence="1" id="KW-0812">Transmembrane</keyword>
<reference evidence="2 3" key="1">
    <citation type="submission" date="2024-05" db="EMBL/GenBank/DDBJ databases">
        <authorList>
            <person name="Haq I."/>
            <person name="Ullah Z."/>
            <person name="Ahmad R."/>
            <person name="Li M."/>
            <person name="Tong Y."/>
        </authorList>
    </citation>
    <scope>NUCLEOTIDE SEQUENCE [LARGE SCALE GENOMIC DNA]</scope>
    <source>
        <strain evidence="2 3">16A2E</strain>
    </source>
</reference>
<evidence type="ECO:0000313" key="3">
    <source>
        <dbReference type="Proteomes" id="UP001444625"/>
    </source>
</evidence>
<dbReference type="Proteomes" id="UP001444625">
    <property type="component" value="Unassembled WGS sequence"/>
</dbReference>
<evidence type="ECO:0000313" key="2">
    <source>
        <dbReference type="EMBL" id="MEN2767721.1"/>
    </source>
</evidence>